<dbReference type="Proteomes" id="UP001174210">
    <property type="component" value="Unassembled WGS sequence"/>
</dbReference>
<dbReference type="PANTHER" id="PTHR10146">
    <property type="entry name" value="PROLINE SYNTHETASE CO-TRANSCRIBED BACTERIAL HOMOLOG PROTEIN"/>
    <property type="match status" value="1"/>
</dbReference>
<evidence type="ECO:0000256" key="1">
    <source>
        <dbReference type="ARBA" id="ARBA00022898"/>
    </source>
</evidence>
<dbReference type="InterPro" id="IPR011078">
    <property type="entry name" value="PyrdxlP_homeostasis"/>
</dbReference>
<feature type="modified residue" description="N6-(pyridoxal phosphate)lysine" evidence="2">
    <location>
        <position position="46"/>
    </location>
</feature>
<dbReference type="SUPFAM" id="SSF51419">
    <property type="entry name" value="PLP-binding barrel"/>
    <property type="match status" value="1"/>
</dbReference>
<organism evidence="5 6">
    <name type="scientific">Leifsonia virtsii</name>
    <dbReference type="NCBI Taxonomy" id="3035915"/>
    <lineage>
        <taxon>Bacteria</taxon>
        <taxon>Bacillati</taxon>
        <taxon>Actinomycetota</taxon>
        <taxon>Actinomycetes</taxon>
        <taxon>Micrococcales</taxon>
        <taxon>Microbacteriaceae</taxon>
        <taxon>Leifsonia</taxon>
    </lineage>
</organism>
<dbReference type="InterPro" id="IPR001608">
    <property type="entry name" value="Ala_racemase_N"/>
</dbReference>
<feature type="domain" description="Alanine racemase N-terminal" evidence="4">
    <location>
        <begin position="41"/>
        <end position="230"/>
    </location>
</feature>
<comment type="function">
    <text evidence="2">Pyridoxal 5'-phosphate (PLP)-binding protein, which is involved in PLP homeostasis.</text>
</comment>
<reference evidence="5" key="1">
    <citation type="submission" date="2023-03" db="EMBL/GenBank/DDBJ databases">
        <title>MT1 and MT2 Draft Genomes of Novel Species.</title>
        <authorList>
            <person name="Venkateswaran K."/>
        </authorList>
    </citation>
    <scope>NUCLEOTIDE SEQUENCE</scope>
    <source>
        <strain evidence="5">F6_8S_P_1A</strain>
    </source>
</reference>
<sequence>MTTSTSPTSSSNGVAERLAAVREGVSDAARAAGRSPEDLTTIVVTKFHPASLVRELAGLGVHDVGENRHQEAQEKAAELADLPLTWHFVGQLQSKKARQARRYASVIHSVDRVSLVDALASDESTVDAFVQLNLTDDPARGGVADRDLEPLVEHVLATPGLRLLGVMAVAPLGEEPARAFERVRAASDRVRSLAPEAVFISAGMSQDYREAIAAGATHLRIGTAITGNRPELR</sequence>
<dbReference type="CDD" id="cd00635">
    <property type="entry name" value="PLPDE_III_YBL036c_like"/>
    <property type="match status" value="1"/>
</dbReference>
<evidence type="ECO:0000256" key="3">
    <source>
        <dbReference type="RuleBase" id="RU004514"/>
    </source>
</evidence>
<dbReference type="NCBIfam" id="TIGR00044">
    <property type="entry name" value="YggS family pyridoxal phosphate-dependent enzyme"/>
    <property type="match status" value="1"/>
</dbReference>
<accession>A0ABT8ISS5</accession>
<name>A0ABT8ISS5_9MICO</name>
<keyword evidence="6" id="KW-1185">Reference proteome</keyword>
<gene>
    <name evidence="5" type="ORF">P5G59_01670</name>
</gene>
<comment type="caution">
    <text evidence="5">The sequence shown here is derived from an EMBL/GenBank/DDBJ whole genome shotgun (WGS) entry which is preliminary data.</text>
</comment>
<keyword evidence="1 2" id="KW-0663">Pyridoxal phosphate</keyword>
<dbReference type="InterPro" id="IPR029066">
    <property type="entry name" value="PLP-binding_barrel"/>
</dbReference>
<evidence type="ECO:0000313" key="5">
    <source>
        <dbReference type="EMBL" id="MDN4595840.1"/>
    </source>
</evidence>
<dbReference type="RefSeq" id="WP_301215367.1">
    <property type="nucleotide sequence ID" value="NZ_JAROCB010000001.1"/>
</dbReference>
<dbReference type="EMBL" id="JAROCB010000001">
    <property type="protein sequence ID" value="MDN4595840.1"/>
    <property type="molecule type" value="Genomic_DNA"/>
</dbReference>
<proteinExistence type="inferred from homology"/>
<evidence type="ECO:0000256" key="2">
    <source>
        <dbReference type="HAMAP-Rule" id="MF_02087"/>
    </source>
</evidence>
<comment type="similarity">
    <text evidence="2 3">Belongs to the pyridoxal phosphate-binding protein YggS/PROSC family.</text>
</comment>
<evidence type="ECO:0000313" key="6">
    <source>
        <dbReference type="Proteomes" id="UP001174210"/>
    </source>
</evidence>
<protein>
    <recommendedName>
        <fullName evidence="2">Pyridoxal phosphate homeostasis protein</fullName>
        <shortName evidence="2">PLP homeostasis protein</shortName>
    </recommendedName>
</protein>
<dbReference type="PIRSF" id="PIRSF004848">
    <property type="entry name" value="YBL036c_PLPDEIII"/>
    <property type="match status" value="1"/>
</dbReference>
<dbReference type="PANTHER" id="PTHR10146:SF14">
    <property type="entry name" value="PYRIDOXAL PHOSPHATE HOMEOSTASIS PROTEIN"/>
    <property type="match status" value="1"/>
</dbReference>
<dbReference type="Gene3D" id="3.20.20.10">
    <property type="entry name" value="Alanine racemase"/>
    <property type="match status" value="1"/>
</dbReference>
<evidence type="ECO:0000259" key="4">
    <source>
        <dbReference type="Pfam" id="PF01168"/>
    </source>
</evidence>
<dbReference type="HAMAP" id="MF_02087">
    <property type="entry name" value="PLP_homeostasis"/>
    <property type="match status" value="1"/>
</dbReference>
<dbReference type="Pfam" id="PF01168">
    <property type="entry name" value="Ala_racemase_N"/>
    <property type="match status" value="1"/>
</dbReference>